<organism evidence="1 2">
    <name type="scientific">Alosa alosa</name>
    <name type="common">allis shad</name>
    <dbReference type="NCBI Taxonomy" id="278164"/>
    <lineage>
        <taxon>Eukaryota</taxon>
        <taxon>Metazoa</taxon>
        <taxon>Chordata</taxon>
        <taxon>Craniata</taxon>
        <taxon>Vertebrata</taxon>
        <taxon>Euteleostomi</taxon>
        <taxon>Actinopterygii</taxon>
        <taxon>Neopterygii</taxon>
        <taxon>Teleostei</taxon>
        <taxon>Clupei</taxon>
        <taxon>Clupeiformes</taxon>
        <taxon>Clupeoidei</taxon>
        <taxon>Clupeidae</taxon>
        <taxon>Alosa</taxon>
    </lineage>
</organism>
<accession>A0AAV6GBI1</accession>
<evidence type="ECO:0000313" key="1">
    <source>
        <dbReference type="EMBL" id="KAG5270056.1"/>
    </source>
</evidence>
<dbReference type="EMBL" id="JADWDJ010000014">
    <property type="protein sequence ID" value="KAG5270056.1"/>
    <property type="molecule type" value="Genomic_DNA"/>
</dbReference>
<keyword evidence="2" id="KW-1185">Reference proteome</keyword>
<gene>
    <name evidence="1" type="ORF">AALO_G00188170</name>
</gene>
<dbReference type="AlphaFoldDB" id="A0AAV6GBI1"/>
<protein>
    <submittedName>
        <fullName evidence="1">Uncharacterized protein</fullName>
    </submittedName>
</protein>
<name>A0AAV6GBI1_9TELE</name>
<sequence length="70" mass="8173">MSAIKRKFTRRSFILNRHTFRVCPLNTAIARMQERAPFTKAVQRCDGCQQFVQFTSPVVGKSWALQRLRS</sequence>
<proteinExistence type="predicted"/>
<comment type="caution">
    <text evidence="1">The sequence shown here is derived from an EMBL/GenBank/DDBJ whole genome shotgun (WGS) entry which is preliminary data.</text>
</comment>
<evidence type="ECO:0000313" key="2">
    <source>
        <dbReference type="Proteomes" id="UP000823561"/>
    </source>
</evidence>
<dbReference type="Proteomes" id="UP000823561">
    <property type="component" value="Chromosome 14"/>
</dbReference>
<reference evidence="1" key="1">
    <citation type="submission" date="2020-10" db="EMBL/GenBank/DDBJ databases">
        <title>Chromosome-scale genome assembly of the Allis shad, Alosa alosa.</title>
        <authorList>
            <person name="Margot Z."/>
            <person name="Christophe K."/>
            <person name="Cabau C."/>
            <person name="Louis A."/>
            <person name="Berthelot C."/>
            <person name="Parey E."/>
            <person name="Roest Crollius H."/>
            <person name="Montfort J."/>
            <person name="Robinson-Rechavi M."/>
            <person name="Bucao C."/>
            <person name="Bouchez O."/>
            <person name="Gislard M."/>
            <person name="Lluch J."/>
            <person name="Milhes M."/>
            <person name="Lampietro C."/>
            <person name="Lopez Roques C."/>
            <person name="Donnadieu C."/>
            <person name="Braasch I."/>
            <person name="Desvignes T."/>
            <person name="Postlethwait J."/>
            <person name="Bobe J."/>
            <person name="Guiguen Y."/>
        </authorList>
    </citation>
    <scope>NUCLEOTIDE SEQUENCE</scope>
    <source>
        <strain evidence="1">M-15738</strain>
        <tissue evidence="1">Blood</tissue>
    </source>
</reference>